<dbReference type="InterPro" id="IPR031304">
    <property type="entry name" value="SLT_2"/>
</dbReference>
<feature type="domain" description="Transglycosylase SLT" evidence="1">
    <location>
        <begin position="172"/>
        <end position="226"/>
    </location>
</feature>
<dbReference type="PANTHER" id="PTHR30163">
    <property type="entry name" value="MEMBRANE-BOUND LYTIC MUREIN TRANSGLYCOSYLASE B"/>
    <property type="match status" value="1"/>
</dbReference>
<proteinExistence type="predicted"/>
<dbReference type="Proteomes" id="UP000256541">
    <property type="component" value="Unassembled WGS sequence"/>
</dbReference>
<dbReference type="GO" id="GO:0009253">
    <property type="term" value="P:peptidoglycan catabolic process"/>
    <property type="evidence" value="ECO:0007669"/>
    <property type="project" value="TreeGrafter"/>
</dbReference>
<dbReference type="InterPro" id="IPR043426">
    <property type="entry name" value="MltB-like"/>
</dbReference>
<dbReference type="InterPro" id="IPR023346">
    <property type="entry name" value="Lysozyme-like_dom_sf"/>
</dbReference>
<sequence length="263" mass="25890">MRALIGGATLVLAAGLVVGAIAEPPRGQPARFAANSVALPAAAAGAEGPVAAPAAGAAQPAAGVGEVAGSAQTTAGDAALVDATWASTVASRTVTPVRALVAYAGAALRLQAEQPACHLGWNTLAALGAIESGHGTHGGSAIGADGITLPAIYGPDLDGKAYAHIPDSDGGALDGSATGDRAMGPLQFIPSTWQRWGTDGNGDGVADPQQIDDAALAAGRYLCSYGDLSTVSGWRASVFAYNHLDSYVDSVAKTANDYSAQAG</sequence>
<dbReference type="Pfam" id="PF13406">
    <property type="entry name" value="SLT_2"/>
    <property type="match status" value="1"/>
</dbReference>
<evidence type="ECO:0000313" key="3">
    <source>
        <dbReference type="Proteomes" id="UP000256541"/>
    </source>
</evidence>
<dbReference type="RefSeq" id="WP_116412465.1">
    <property type="nucleotide sequence ID" value="NZ_NBXB01000039.1"/>
</dbReference>
<dbReference type="AlphaFoldDB" id="A0A3E0VTD9"/>
<organism evidence="2 3">
    <name type="scientific">Subtercola boreus</name>
    <dbReference type="NCBI Taxonomy" id="120213"/>
    <lineage>
        <taxon>Bacteria</taxon>
        <taxon>Bacillati</taxon>
        <taxon>Actinomycetota</taxon>
        <taxon>Actinomycetes</taxon>
        <taxon>Micrococcales</taxon>
        <taxon>Microbacteriaceae</taxon>
        <taxon>Subtercola</taxon>
    </lineage>
</organism>
<dbReference type="EMBL" id="NBXB01000039">
    <property type="protein sequence ID" value="RFA12880.1"/>
    <property type="molecule type" value="Genomic_DNA"/>
</dbReference>
<accession>A0A3E0VTD9</accession>
<dbReference type="GO" id="GO:0008933">
    <property type="term" value="F:peptidoglycan lytic transglycosylase activity"/>
    <property type="evidence" value="ECO:0007669"/>
    <property type="project" value="TreeGrafter"/>
</dbReference>
<reference evidence="2 3" key="1">
    <citation type="submission" date="2017-04" db="EMBL/GenBank/DDBJ databases">
        <title>Comparative genome analysis of Subtercola boreus.</title>
        <authorList>
            <person name="Cho Y.-J."/>
            <person name="Cho A."/>
            <person name="Kim O.-S."/>
            <person name="Lee J.-I."/>
        </authorList>
    </citation>
    <scope>NUCLEOTIDE SEQUENCE [LARGE SCALE GENOMIC DNA]</scope>
    <source>
        <strain evidence="2 3">P27479</strain>
    </source>
</reference>
<dbReference type="CDD" id="cd13399">
    <property type="entry name" value="Slt35-like"/>
    <property type="match status" value="1"/>
</dbReference>
<evidence type="ECO:0000259" key="1">
    <source>
        <dbReference type="Pfam" id="PF13406"/>
    </source>
</evidence>
<dbReference type="PANTHER" id="PTHR30163:SF8">
    <property type="entry name" value="LYTIC MUREIN TRANSGLYCOSYLASE"/>
    <property type="match status" value="1"/>
</dbReference>
<dbReference type="Gene3D" id="1.10.530.10">
    <property type="match status" value="1"/>
</dbReference>
<dbReference type="SUPFAM" id="SSF53955">
    <property type="entry name" value="Lysozyme-like"/>
    <property type="match status" value="1"/>
</dbReference>
<dbReference type="OrthoDB" id="9796191at2"/>
<name>A0A3E0VTD9_9MICO</name>
<gene>
    <name evidence="2" type="ORF">B7R22_14640</name>
</gene>
<comment type="caution">
    <text evidence="2">The sequence shown here is derived from an EMBL/GenBank/DDBJ whole genome shotgun (WGS) entry which is preliminary data.</text>
</comment>
<protein>
    <recommendedName>
        <fullName evidence="1">Transglycosylase SLT domain-containing protein</fullName>
    </recommendedName>
</protein>
<evidence type="ECO:0000313" key="2">
    <source>
        <dbReference type="EMBL" id="RFA12880.1"/>
    </source>
</evidence>